<evidence type="ECO:0000256" key="1">
    <source>
        <dbReference type="SAM" id="Phobius"/>
    </source>
</evidence>
<keyword evidence="1" id="KW-1133">Transmembrane helix</keyword>
<proteinExistence type="predicted"/>
<sequence>MKKIISMILALVVGVILWYLLLKPSDYIIRFKAHTFPGAINQSLKHWSRNLTNSEKISQEEDLFHLSQEIKFGDSTNIYNWEIESITDSTSHVKVKIRDKEHSLMNKILVPFYDTDFEKRSRATVLDFMQELKKHKESFKVRIVGEEEISTKYIAYLPIKTTQLQKADEMMRNFSYLMGTLIESGVEFDGFPIIEITKWNRDTDSIYFNFGRPIIRSEKLPIGTDIQYKRIFRKKALKAEYNGNYITSDRAWYALLDYAQKNNIEVENTPYEIFHDNPQNEGNQIKWKAEIFLPLKEPYD</sequence>
<reference evidence="2 3" key="1">
    <citation type="submission" date="2020-02" db="EMBL/GenBank/DDBJ databases">
        <title>Complete genome of Muricauda sp. 501str8.</title>
        <authorList>
            <person name="Dong B."/>
            <person name="Zhu S."/>
            <person name="Yang J."/>
            <person name="Chen J."/>
        </authorList>
    </citation>
    <scope>NUCLEOTIDE SEQUENCE [LARGE SCALE GENOMIC DNA]</scope>
    <source>
        <strain evidence="2 3">501str8</strain>
    </source>
</reference>
<dbReference type="SUPFAM" id="SSF55136">
    <property type="entry name" value="Probable bacterial effector-binding domain"/>
    <property type="match status" value="1"/>
</dbReference>
<organism evidence="2 3">
    <name type="scientific">Flagellimonas oceani</name>
    <dbReference type="NCBI Taxonomy" id="2698672"/>
    <lineage>
        <taxon>Bacteria</taxon>
        <taxon>Pseudomonadati</taxon>
        <taxon>Bacteroidota</taxon>
        <taxon>Flavobacteriia</taxon>
        <taxon>Flavobacteriales</taxon>
        <taxon>Flavobacteriaceae</taxon>
        <taxon>Flagellimonas</taxon>
    </lineage>
</organism>
<dbReference type="EMBL" id="CP049616">
    <property type="protein sequence ID" value="QII45967.1"/>
    <property type="molecule type" value="Genomic_DNA"/>
</dbReference>
<dbReference type="InterPro" id="IPR011256">
    <property type="entry name" value="Reg_factor_effector_dom_sf"/>
</dbReference>
<keyword evidence="1" id="KW-0472">Membrane</keyword>
<keyword evidence="1" id="KW-0812">Transmembrane</keyword>
<gene>
    <name evidence="2" type="ORF">GVT53_15215</name>
</gene>
<dbReference type="Proteomes" id="UP000502928">
    <property type="component" value="Chromosome"/>
</dbReference>
<evidence type="ECO:0000313" key="2">
    <source>
        <dbReference type="EMBL" id="QII45967.1"/>
    </source>
</evidence>
<feature type="transmembrane region" description="Helical" evidence="1">
    <location>
        <begin position="6"/>
        <end position="22"/>
    </location>
</feature>
<dbReference type="KEGG" id="mut:GVT53_15215"/>
<protein>
    <submittedName>
        <fullName evidence="2">AraC family transcriptional regulator</fullName>
    </submittedName>
</protein>
<dbReference type="AlphaFoldDB" id="A0A6G7J6B9"/>
<dbReference type="RefSeq" id="WP_166249350.1">
    <property type="nucleotide sequence ID" value="NZ_CP049616.1"/>
</dbReference>
<dbReference type="Gene3D" id="3.20.80.10">
    <property type="entry name" value="Regulatory factor, effector binding domain"/>
    <property type="match status" value="1"/>
</dbReference>
<keyword evidence="3" id="KW-1185">Reference proteome</keyword>
<name>A0A6G7J6B9_9FLAO</name>
<accession>A0A6G7J6B9</accession>
<evidence type="ECO:0000313" key="3">
    <source>
        <dbReference type="Proteomes" id="UP000502928"/>
    </source>
</evidence>